<dbReference type="EMBL" id="UINC01043817">
    <property type="protein sequence ID" value="SVB48390.1"/>
    <property type="molecule type" value="Genomic_DNA"/>
</dbReference>
<protein>
    <submittedName>
        <fullName evidence="1">Uncharacterized protein</fullName>
    </submittedName>
</protein>
<proteinExistence type="predicted"/>
<evidence type="ECO:0000313" key="1">
    <source>
        <dbReference type="EMBL" id="SVB48390.1"/>
    </source>
</evidence>
<name>A0A382ECM0_9ZZZZ</name>
<sequence>MNSRCVYINNNEFGQFLEHHVLVEKLQEKTA</sequence>
<feature type="non-terminal residue" evidence="1">
    <location>
        <position position="31"/>
    </location>
</feature>
<accession>A0A382ECM0</accession>
<reference evidence="1" key="1">
    <citation type="submission" date="2018-05" db="EMBL/GenBank/DDBJ databases">
        <authorList>
            <person name="Lanie J.A."/>
            <person name="Ng W.-L."/>
            <person name="Kazmierczak K.M."/>
            <person name="Andrzejewski T.M."/>
            <person name="Davidsen T.M."/>
            <person name="Wayne K.J."/>
            <person name="Tettelin H."/>
            <person name="Glass J.I."/>
            <person name="Rusch D."/>
            <person name="Podicherti R."/>
            <person name="Tsui H.-C.T."/>
            <person name="Winkler M.E."/>
        </authorList>
    </citation>
    <scope>NUCLEOTIDE SEQUENCE</scope>
</reference>
<organism evidence="1">
    <name type="scientific">marine metagenome</name>
    <dbReference type="NCBI Taxonomy" id="408172"/>
    <lineage>
        <taxon>unclassified sequences</taxon>
        <taxon>metagenomes</taxon>
        <taxon>ecological metagenomes</taxon>
    </lineage>
</organism>
<gene>
    <name evidence="1" type="ORF">METZ01_LOCUS201244</name>
</gene>
<dbReference type="AlphaFoldDB" id="A0A382ECM0"/>